<feature type="domain" description="NTR" evidence="9">
    <location>
        <begin position="394"/>
        <end position="512"/>
    </location>
</feature>
<proteinExistence type="predicted"/>
<sequence>MYIYKSFCAVSFGGRQDQPPRETGSGPRPPPPPKKKKKKKKGEGEKKIVLCFCFALLCPPPRGAPEERGAAAGGLRAGGADVTVPAHAHGSPPGSLPGLPRAPRHACHRYKARAAISMAERSRVPAGSAAPRPSAAATRGEAAAEEEEEEEEEEEGGGGCCAPWWRCPCGCGLARGRRARRARRCASPCAAPCPGTSPACPTTSTTAPRRTPSWPSSSTRSWWAPAAARSFPSSSAPCTPPSARWSSSTTPSSPAAPSASAPATAASPSCAATTTAGQTAWPATTSPSTTEASASPPRPSSPTCPRVSHPLPRRCPPSIPPEHSPEPRLRCPLFADGKWTDFTQGVLVPDGPPQPECRSRGQGEPGPPHVPLPSARPAPAPLNRFPFSSSEERCRCKKTKPTLATYLAKNYSYIIHAKVKSVEKGNCNEITTMVEVKDILKSSMPIPLSQVPLITNSSCQCPPLQPKQDVLIMCYEWRSRLMLLDGCLVEKWKDQLNKRFKRWEQRLQEQKLRMARSKNQNAGRSGRSGPPKPATKNTNPLVSGPKKATKPRNGQKEANAKKV</sequence>
<feature type="compositionally biased region" description="Basic and acidic residues" evidence="8">
    <location>
        <begin position="554"/>
        <end position="563"/>
    </location>
</feature>
<organism evidence="10 11">
    <name type="scientific">Anas platyrhynchos platyrhynchos</name>
    <name type="common">Northern mallard</name>
    <dbReference type="NCBI Taxonomy" id="8840"/>
    <lineage>
        <taxon>Eukaryota</taxon>
        <taxon>Metazoa</taxon>
        <taxon>Chordata</taxon>
        <taxon>Craniata</taxon>
        <taxon>Vertebrata</taxon>
        <taxon>Euteleostomi</taxon>
        <taxon>Archelosauria</taxon>
        <taxon>Archosauria</taxon>
        <taxon>Dinosauria</taxon>
        <taxon>Saurischia</taxon>
        <taxon>Theropoda</taxon>
        <taxon>Coelurosauria</taxon>
        <taxon>Aves</taxon>
        <taxon>Neognathae</taxon>
        <taxon>Galloanserae</taxon>
        <taxon>Anseriformes</taxon>
        <taxon>Anatidae</taxon>
        <taxon>Anatinae</taxon>
        <taxon>Anas</taxon>
    </lineage>
</organism>
<evidence type="ECO:0000256" key="4">
    <source>
        <dbReference type="ARBA" id="ARBA00023157"/>
    </source>
</evidence>
<reference evidence="10" key="2">
    <citation type="submission" date="2025-08" db="UniProtKB">
        <authorList>
            <consortium name="Ensembl"/>
        </authorList>
    </citation>
    <scope>IDENTIFICATION</scope>
</reference>
<comment type="subcellular location">
    <subcellularLocation>
        <location evidence="1">Secreted</location>
    </subcellularLocation>
</comment>
<feature type="region of interest" description="Disordered" evidence="8">
    <location>
        <begin position="12"/>
        <end position="44"/>
    </location>
</feature>
<dbReference type="GO" id="GO:0005576">
    <property type="term" value="C:extracellular region"/>
    <property type="evidence" value="ECO:0007669"/>
    <property type="project" value="UniProtKB-SubCell"/>
</dbReference>
<dbReference type="CDD" id="cd03581">
    <property type="entry name" value="NTR_Sfrp3_like"/>
    <property type="match status" value="1"/>
</dbReference>
<feature type="compositionally biased region" description="Low complexity" evidence="8">
    <location>
        <begin position="187"/>
        <end position="295"/>
    </location>
</feature>
<keyword evidence="11" id="KW-1185">Reference proteome</keyword>
<dbReference type="SUPFAM" id="SSF50242">
    <property type="entry name" value="TIMP-like"/>
    <property type="match status" value="1"/>
</dbReference>
<evidence type="ECO:0000256" key="5">
    <source>
        <dbReference type="ARBA" id="ARBA00025169"/>
    </source>
</evidence>
<feature type="region of interest" description="Disordered" evidence="8">
    <location>
        <begin position="344"/>
        <end position="386"/>
    </location>
</feature>
<feature type="compositionally biased region" description="Low complexity" evidence="8">
    <location>
        <begin position="124"/>
        <end position="141"/>
    </location>
</feature>
<feature type="region of interest" description="Disordered" evidence="8">
    <location>
        <begin position="512"/>
        <end position="563"/>
    </location>
</feature>
<name>A0A493TAA6_ANAPP</name>
<evidence type="ECO:0000256" key="6">
    <source>
        <dbReference type="ARBA" id="ARBA00029575"/>
    </source>
</evidence>
<protein>
    <recommendedName>
        <fullName evidence="2">Secreted frizzled-related protein 3</fullName>
    </recommendedName>
    <alternativeName>
        <fullName evidence="7">Frizzled-related protein 1</fullName>
    </alternativeName>
    <alternativeName>
        <fullName evidence="6">FrzB-1</fullName>
    </alternativeName>
</protein>
<dbReference type="STRING" id="8840.ENSAPLP00000022575"/>
<feature type="compositionally biased region" description="Acidic residues" evidence="8">
    <location>
        <begin position="143"/>
        <end position="156"/>
    </location>
</feature>
<dbReference type="AlphaFoldDB" id="A0A493TAA6"/>
<evidence type="ECO:0000313" key="10">
    <source>
        <dbReference type="Ensembl" id="ENSAPLP00000022575.1"/>
    </source>
</evidence>
<dbReference type="Pfam" id="PF01759">
    <property type="entry name" value="NTR"/>
    <property type="match status" value="1"/>
</dbReference>
<gene>
    <name evidence="10" type="primary">SFRP4</name>
</gene>
<dbReference type="InterPro" id="IPR008993">
    <property type="entry name" value="TIMP-like_OB-fold"/>
</dbReference>
<dbReference type="Ensembl" id="ENSAPLT00000046428.1">
    <property type="protein sequence ID" value="ENSAPLP00000022575.1"/>
    <property type="gene ID" value="ENSAPLG00000006682.2"/>
</dbReference>
<feature type="region of interest" description="Disordered" evidence="8">
    <location>
        <begin position="119"/>
        <end position="158"/>
    </location>
</feature>
<reference evidence="10" key="3">
    <citation type="submission" date="2025-09" db="UniProtKB">
        <authorList>
            <consortium name="Ensembl"/>
        </authorList>
    </citation>
    <scope>IDENTIFICATION</scope>
</reference>
<dbReference type="SMART" id="SM00643">
    <property type="entry name" value="C345C"/>
    <property type="match status" value="1"/>
</dbReference>
<dbReference type="PROSITE" id="PS50189">
    <property type="entry name" value="NTR"/>
    <property type="match status" value="1"/>
</dbReference>
<dbReference type="GeneTree" id="ENSGT00940000160766"/>
<reference evidence="10 11" key="1">
    <citation type="submission" date="2017-10" db="EMBL/GenBank/DDBJ databases">
        <title>A new Pekin duck reference genome.</title>
        <authorList>
            <person name="Hou Z.-C."/>
            <person name="Zhou Z.-K."/>
            <person name="Zhu F."/>
            <person name="Hou S.-S."/>
        </authorList>
    </citation>
    <scope>NUCLEOTIDE SEQUENCE [LARGE SCALE GENOMIC DNA]</scope>
</reference>
<comment type="function">
    <text evidence="5">Soluble frizzled-related proteins (sFRPS) function as modulators of Wnt signaling through direct interaction with Wnts. They have a role in regulating cell growth and differentiation in specific cell types. SFRP3/FRZB appears to be involved in limb skeletogenesis. Antagonist of Wnt8 signaling. Regulates chondrocyte maturation and long bone development.</text>
</comment>
<dbReference type="InterPro" id="IPR018933">
    <property type="entry name" value="Netrin_module_non-TIMP"/>
</dbReference>
<evidence type="ECO:0000313" key="11">
    <source>
        <dbReference type="Proteomes" id="UP000016666"/>
    </source>
</evidence>
<dbReference type="FunFam" id="2.40.50.120:FF:000010">
    <property type="entry name" value="secreted frizzled-related protein 3"/>
    <property type="match status" value="1"/>
</dbReference>
<evidence type="ECO:0000256" key="2">
    <source>
        <dbReference type="ARBA" id="ARBA00020513"/>
    </source>
</evidence>
<dbReference type="InterPro" id="IPR035813">
    <property type="entry name" value="NTR_Sfrp3"/>
</dbReference>
<evidence type="ECO:0000256" key="3">
    <source>
        <dbReference type="ARBA" id="ARBA00022525"/>
    </source>
</evidence>
<dbReference type="Proteomes" id="UP000016666">
    <property type="component" value="Chromosome 2"/>
</dbReference>
<keyword evidence="4" id="KW-1015">Disulfide bond</keyword>
<feature type="compositionally biased region" description="Pro residues" evidence="8">
    <location>
        <begin position="313"/>
        <end position="322"/>
    </location>
</feature>
<feature type="region of interest" description="Disordered" evidence="8">
    <location>
        <begin position="82"/>
        <end position="103"/>
    </location>
</feature>
<feature type="region of interest" description="Disordered" evidence="8">
    <location>
        <begin position="187"/>
        <end position="330"/>
    </location>
</feature>
<evidence type="ECO:0000259" key="9">
    <source>
        <dbReference type="PROSITE" id="PS50189"/>
    </source>
</evidence>
<evidence type="ECO:0000256" key="8">
    <source>
        <dbReference type="SAM" id="MobiDB-lite"/>
    </source>
</evidence>
<feature type="compositionally biased region" description="Pro residues" evidence="8">
    <location>
        <begin position="365"/>
        <end position="380"/>
    </location>
</feature>
<keyword evidence="3" id="KW-0964">Secreted</keyword>
<feature type="compositionally biased region" description="Low complexity" evidence="8">
    <location>
        <begin position="87"/>
        <end position="101"/>
    </location>
</feature>
<evidence type="ECO:0000256" key="1">
    <source>
        <dbReference type="ARBA" id="ARBA00004613"/>
    </source>
</evidence>
<accession>A0A493TAA6</accession>
<dbReference type="InterPro" id="IPR001134">
    <property type="entry name" value="Netrin_domain"/>
</dbReference>
<evidence type="ECO:0000256" key="7">
    <source>
        <dbReference type="ARBA" id="ARBA00031515"/>
    </source>
</evidence>
<dbReference type="Gene3D" id="2.40.50.120">
    <property type="match status" value="1"/>
</dbReference>